<sequence length="87" mass="9957">MFIFRDCLLQAGVFDLRFTGPNLPWTNNQPDNPITKKLDRFLVNSSAVSAFPHTHATFLPQLFSDHCPCLTDLAFTLPKTRTQPFKF</sequence>
<dbReference type="AlphaFoldDB" id="A0A3P6F317"/>
<dbReference type="PANTHER" id="PTHR33710:SF77">
    <property type="entry name" value="DNASE I-LIKE SUPERFAMILY PROTEIN"/>
    <property type="match status" value="1"/>
</dbReference>
<dbReference type="InterPro" id="IPR036691">
    <property type="entry name" value="Endo/exonu/phosph_ase_sf"/>
</dbReference>
<dbReference type="EMBL" id="LR031878">
    <property type="protein sequence ID" value="VDD51917.1"/>
    <property type="molecule type" value="Genomic_DNA"/>
</dbReference>
<reference evidence="1" key="1">
    <citation type="submission" date="2018-11" db="EMBL/GenBank/DDBJ databases">
        <authorList>
            <consortium name="Genoscope - CEA"/>
            <person name="William W."/>
        </authorList>
    </citation>
    <scope>NUCLEOTIDE SEQUENCE</scope>
</reference>
<protein>
    <recommendedName>
        <fullName evidence="2">Endonuclease/exonuclease/phosphatase domain-containing protein</fullName>
    </recommendedName>
</protein>
<evidence type="ECO:0008006" key="2">
    <source>
        <dbReference type="Google" id="ProtNLM"/>
    </source>
</evidence>
<accession>A0A3P6F317</accession>
<organism evidence="1">
    <name type="scientific">Brassica oleracea</name>
    <name type="common">Wild cabbage</name>
    <dbReference type="NCBI Taxonomy" id="3712"/>
    <lineage>
        <taxon>Eukaryota</taxon>
        <taxon>Viridiplantae</taxon>
        <taxon>Streptophyta</taxon>
        <taxon>Embryophyta</taxon>
        <taxon>Tracheophyta</taxon>
        <taxon>Spermatophyta</taxon>
        <taxon>Magnoliopsida</taxon>
        <taxon>eudicotyledons</taxon>
        <taxon>Gunneridae</taxon>
        <taxon>Pentapetalae</taxon>
        <taxon>rosids</taxon>
        <taxon>malvids</taxon>
        <taxon>Brassicales</taxon>
        <taxon>Brassicaceae</taxon>
        <taxon>Brassiceae</taxon>
        <taxon>Brassica</taxon>
    </lineage>
</organism>
<evidence type="ECO:0000313" key="1">
    <source>
        <dbReference type="EMBL" id="VDD51917.1"/>
    </source>
</evidence>
<dbReference type="PANTHER" id="PTHR33710">
    <property type="entry name" value="BNAC02G09200D PROTEIN"/>
    <property type="match status" value="1"/>
</dbReference>
<name>A0A3P6F317_BRAOL</name>
<gene>
    <name evidence="1" type="ORF">BOLC1T04306H</name>
</gene>
<dbReference type="Gene3D" id="3.60.10.10">
    <property type="entry name" value="Endonuclease/exonuclease/phosphatase"/>
    <property type="match status" value="1"/>
</dbReference>
<dbReference type="SUPFAM" id="SSF56219">
    <property type="entry name" value="DNase I-like"/>
    <property type="match status" value="1"/>
</dbReference>
<proteinExistence type="predicted"/>